<dbReference type="EMBL" id="HBHQ01026208">
    <property type="protein sequence ID" value="CAD9825898.1"/>
    <property type="molecule type" value="Transcribed_RNA"/>
</dbReference>
<gene>
    <name evidence="3" type="ORF">ASEP1449_LOCUS17732</name>
</gene>
<protein>
    <recommendedName>
        <fullName evidence="2">Domain of unknown function at the cortex 1 domain-containing protein</fullName>
    </recommendedName>
</protein>
<keyword evidence="1" id="KW-0812">Transmembrane</keyword>
<reference evidence="3" key="1">
    <citation type="submission" date="2021-01" db="EMBL/GenBank/DDBJ databases">
        <authorList>
            <person name="Corre E."/>
            <person name="Pelletier E."/>
            <person name="Niang G."/>
            <person name="Scheremetjew M."/>
            <person name="Finn R."/>
            <person name="Kale V."/>
            <person name="Holt S."/>
            <person name="Cochrane G."/>
            <person name="Meng A."/>
            <person name="Brown T."/>
            <person name="Cohen L."/>
        </authorList>
    </citation>
    <scope>NUCLEOTIDE SEQUENCE</scope>
    <source>
        <strain evidence="3">CCMP2084</strain>
    </source>
</reference>
<dbReference type="PANTHER" id="PTHR34826:SF2">
    <property type="entry name" value="UPF0590 PROTEIN C409.17C"/>
    <property type="match status" value="1"/>
</dbReference>
<dbReference type="Pfam" id="PF08588">
    <property type="entry name" value="Duc1"/>
    <property type="match status" value="1"/>
</dbReference>
<dbReference type="AlphaFoldDB" id="A0A7S2UP85"/>
<dbReference type="PANTHER" id="PTHR34826">
    <property type="entry name" value="UPF0590 PROTEIN C409.17C"/>
    <property type="match status" value="1"/>
</dbReference>
<accession>A0A7S2UP85</accession>
<organism evidence="3">
    <name type="scientific">Attheya septentrionalis</name>
    <dbReference type="NCBI Taxonomy" id="420275"/>
    <lineage>
        <taxon>Eukaryota</taxon>
        <taxon>Sar</taxon>
        <taxon>Stramenopiles</taxon>
        <taxon>Ochrophyta</taxon>
        <taxon>Bacillariophyta</taxon>
        <taxon>Coscinodiscophyceae</taxon>
        <taxon>Chaetocerotophycidae</taxon>
        <taxon>Chaetocerotales</taxon>
        <taxon>Attheyaceae</taxon>
        <taxon>Attheya</taxon>
    </lineage>
</organism>
<evidence type="ECO:0000313" key="3">
    <source>
        <dbReference type="EMBL" id="CAD9825898.1"/>
    </source>
</evidence>
<feature type="transmembrane region" description="Helical" evidence="1">
    <location>
        <begin position="20"/>
        <end position="40"/>
    </location>
</feature>
<name>A0A7S2UP85_9STRA</name>
<evidence type="ECO:0000259" key="2">
    <source>
        <dbReference type="Pfam" id="PF08588"/>
    </source>
</evidence>
<keyword evidence="1" id="KW-0472">Membrane</keyword>
<feature type="domain" description="Domain of unknown function at the cortex 1" evidence="2">
    <location>
        <begin position="184"/>
        <end position="406"/>
    </location>
</feature>
<dbReference type="InterPro" id="IPR013897">
    <property type="entry name" value="Duc1"/>
</dbReference>
<proteinExistence type="predicted"/>
<keyword evidence="1" id="KW-1133">Transmembrane helix</keyword>
<sequence>MVATGVLIYTITLEMRLLGLSHLILITNTMLCILAVWLFGESRRRKLEEHASILRSLAFASVRQNSIFPIPEEYQESESAISSLEKSSLEISEDEEPCQEQQDQEQRESIVAHLGREIKMRWSRTIKKSLHVLQPKPEGKQMRDVSTLPDPSAWPHRPVLLCVNTPVCPDLKVPLHGDGPCPLGVPFEFSSDLFEGSCLVRLRDIPSDDPASDACYFQGRKRRFQSVIQGRFKEELSVADVMTGHEFVRKLRRLPPNFVLSAATKLIGRLVPGGQIVLHSEQPQVLANLTASSQTVCADQPGNEPNITSNEFREDLSLLGGTFADRSMTSSHRKKHLSNPEKACRYKFDTETIYTFDFYQNLLDVGTYSLDLGFTNIGLAKSMDGQPIQVLSKTKDGRYLWSFQIWHEKLLSR</sequence>
<evidence type="ECO:0000256" key="1">
    <source>
        <dbReference type="SAM" id="Phobius"/>
    </source>
</evidence>